<dbReference type="PATRIC" id="fig|1339349.3.peg.3868"/>
<dbReference type="AlphaFoldDB" id="A0A078RZD4"/>
<evidence type="ECO:0000256" key="1">
    <source>
        <dbReference type="ARBA" id="ARBA00023125"/>
    </source>
</evidence>
<reference evidence="3 4" key="1">
    <citation type="submission" date="2014-04" db="EMBL/GenBank/DDBJ databases">
        <authorList>
            <person name="Sears C."/>
            <person name="Carroll K."/>
            <person name="Sack B.R."/>
            <person name="Qadri F."/>
            <person name="Myers L.L."/>
            <person name="Chung G.-T."/>
            <person name="Escheverria P."/>
            <person name="Fraser C.M."/>
            <person name="Sadzewicz L."/>
            <person name="Shefchek K.A."/>
            <person name="Tallon L."/>
            <person name="Das S.P."/>
            <person name="Daugherty S."/>
            <person name="Mongodin E.F."/>
        </authorList>
    </citation>
    <scope>NUCLEOTIDE SEQUENCE [LARGE SCALE GENOMIC DNA]</scope>
    <source>
        <strain evidence="3 4">3978 T3 ii</strain>
    </source>
</reference>
<gene>
    <name evidence="3" type="ORF">M094_2802</name>
</gene>
<accession>A0A078RZD4</accession>
<proteinExistence type="predicted"/>
<dbReference type="InterPro" id="IPR041607">
    <property type="entry name" value="HU-HIG"/>
</dbReference>
<dbReference type="Gene3D" id="1.10.10.10">
    <property type="entry name" value="Winged helix-like DNA-binding domain superfamily/Winged helix DNA-binding domain"/>
    <property type="match status" value="1"/>
</dbReference>
<dbReference type="Pfam" id="PF18291">
    <property type="entry name" value="HU-HIG"/>
    <property type="match status" value="1"/>
</dbReference>
<dbReference type="EMBL" id="JNHN01000183">
    <property type="protein sequence ID" value="KDS48182.1"/>
    <property type="molecule type" value="Genomic_DNA"/>
</dbReference>
<sequence>MSAYYDLYQTPNPSPEDGEEKLLHARILPKGTIPADKFRELVHKATGFSPAILDGTLQAITDELHSWLADGWIVEVGELGFFSLSLKCDKAVANKKDIRSPSVHFQNVNLRIGSKFRNRFQTMELERKASPYISHSKLTLEERRKKLLQHLNKYGCITRTDYEQLTGKAKHQAVADLNLFLEEGIIRKYGSGKTVVYLKP</sequence>
<dbReference type="Proteomes" id="UP000028013">
    <property type="component" value="Unassembled WGS sequence"/>
</dbReference>
<protein>
    <submittedName>
        <fullName evidence="3">Putative dNA-binding protein</fullName>
    </submittedName>
</protein>
<feature type="domain" description="HU" evidence="2">
    <location>
        <begin position="1"/>
        <end position="127"/>
    </location>
</feature>
<evidence type="ECO:0000259" key="2">
    <source>
        <dbReference type="Pfam" id="PF18291"/>
    </source>
</evidence>
<organism evidence="3 4">
    <name type="scientific">Bacteroides uniformis str. 3978 T3 ii</name>
    <dbReference type="NCBI Taxonomy" id="1339349"/>
    <lineage>
        <taxon>Bacteria</taxon>
        <taxon>Pseudomonadati</taxon>
        <taxon>Bacteroidota</taxon>
        <taxon>Bacteroidia</taxon>
        <taxon>Bacteroidales</taxon>
        <taxon>Bacteroidaceae</taxon>
        <taxon>Bacteroides</taxon>
    </lineage>
</organism>
<dbReference type="GO" id="GO:0003677">
    <property type="term" value="F:DNA binding"/>
    <property type="evidence" value="ECO:0007669"/>
    <property type="project" value="UniProtKB-KW"/>
</dbReference>
<name>A0A078RZD4_BACUN</name>
<evidence type="ECO:0000313" key="4">
    <source>
        <dbReference type="Proteomes" id="UP000028013"/>
    </source>
</evidence>
<dbReference type="SUPFAM" id="SSF47729">
    <property type="entry name" value="IHF-like DNA-binding proteins"/>
    <property type="match status" value="1"/>
</dbReference>
<dbReference type="RefSeq" id="WP_016272408.1">
    <property type="nucleotide sequence ID" value="NZ_JNHN01000183.1"/>
</dbReference>
<dbReference type="InterPro" id="IPR010992">
    <property type="entry name" value="IHF-like_DNA-bd_dom_sf"/>
</dbReference>
<keyword evidence="1 3" id="KW-0238">DNA-binding</keyword>
<dbReference type="InterPro" id="IPR036388">
    <property type="entry name" value="WH-like_DNA-bd_sf"/>
</dbReference>
<comment type="caution">
    <text evidence="3">The sequence shown here is derived from an EMBL/GenBank/DDBJ whole genome shotgun (WGS) entry which is preliminary data.</text>
</comment>
<evidence type="ECO:0000313" key="3">
    <source>
        <dbReference type="EMBL" id="KDS48182.1"/>
    </source>
</evidence>